<sequence length="742" mass="81103">MRGEGPANKIEPSSTSVWLGDEPPLEASDCALCRVDGSKNTLHSPGRVKQETVGCQVCSPARYESRQTGQMASPLAVDAAAQGLSLHETKSGHSTPTEKAETQLKHALAKLVPRSRKTREENVYHRATYAGSNVKVRLEELAIGSPSDIPDIQTGLNPYKTTASITNTPPSRHLSNDISLLTEISDISSVNTHTGVPATRSDFGKEGFIVAPEGRDESKGALVVGPEKFATTRLKMPVVLTGLFGPSRTARRRRAGSFDSIVSESSRINASLTESEANTPSPPQSSSIPREHSSQNMRQSGTKRSIRSTNDPNIKAVTGSRPPTALEILTRPFPTELFESVLNGRGRSSRKSSIFASSTHPSRCQRARDKALSSGGKSELEPNLESGPKAGGGDDRDNKVNQPATITPSRFPSLPRAVTRDILAHYTEDSPTSFLNHVDELEVIRQRRSAITQASSTPSYHHLRRTEKSSGLGEHTKPVCKKAVRFFLGHLSTGTVPSISISSVPDEETHVLPPTSETDRSLLSVNKKLHGAKLSQRNAERKAERLRIVQTRAGRIYNMTLGSNGGDKEKAKVKAEEWLNCQETRMFVAGWIKDDECSIPTSGGAWRDINESQEYVRQCKPAICGRRVCGKSCRNPGFILFEPPQSYEQQDQKPSSSTAATTTQGRRLFFGFRSKPQTLRDTSSAAPTSSHPSKVALAKKSRKRDFIPNAAHKAKDVIYKGCRGYTKWRCMELFPGEGRAYL</sequence>
<feature type="region of interest" description="Disordered" evidence="1">
    <location>
        <begin position="344"/>
        <end position="412"/>
    </location>
</feature>
<comment type="caution">
    <text evidence="2">The sequence shown here is derived from an EMBL/GenBank/DDBJ whole genome shotgun (WGS) entry which is preliminary data.</text>
</comment>
<evidence type="ECO:0000313" key="3">
    <source>
        <dbReference type="Proteomes" id="UP000275385"/>
    </source>
</evidence>
<dbReference type="EMBL" id="QVQW01000084">
    <property type="protein sequence ID" value="RKU41045.1"/>
    <property type="molecule type" value="Genomic_DNA"/>
</dbReference>
<organism evidence="2 3">
    <name type="scientific">Coniochaeta pulveracea</name>
    <dbReference type="NCBI Taxonomy" id="177199"/>
    <lineage>
        <taxon>Eukaryota</taxon>
        <taxon>Fungi</taxon>
        <taxon>Dikarya</taxon>
        <taxon>Ascomycota</taxon>
        <taxon>Pezizomycotina</taxon>
        <taxon>Sordariomycetes</taxon>
        <taxon>Sordariomycetidae</taxon>
        <taxon>Coniochaetales</taxon>
        <taxon>Coniochaetaceae</taxon>
        <taxon>Coniochaeta</taxon>
    </lineage>
</organism>
<evidence type="ECO:0000256" key="1">
    <source>
        <dbReference type="SAM" id="MobiDB-lite"/>
    </source>
</evidence>
<dbReference type="Proteomes" id="UP000275385">
    <property type="component" value="Unassembled WGS sequence"/>
</dbReference>
<dbReference type="AlphaFoldDB" id="A0A420XZE2"/>
<feature type="compositionally biased region" description="Polar residues" evidence="1">
    <location>
        <begin position="260"/>
        <end position="312"/>
    </location>
</feature>
<feature type="region of interest" description="Disordered" evidence="1">
    <location>
        <begin position="678"/>
        <end position="701"/>
    </location>
</feature>
<protein>
    <submittedName>
        <fullName evidence="2">Uncharacterized protein</fullName>
    </submittedName>
</protein>
<keyword evidence="3" id="KW-1185">Reference proteome</keyword>
<name>A0A420XZE2_9PEZI</name>
<feature type="region of interest" description="Disordered" evidence="1">
    <location>
        <begin position="452"/>
        <end position="475"/>
    </location>
</feature>
<gene>
    <name evidence="2" type="ORF">DL546_004048</name>
</gene>
<evidence type="ECO:0000313" key="2">
    <source>
        <dbReference type="EMBL" id="RKU41045.1"/>
    </source>
</evidence>
<accession>A0A420XZE2</accession>
<feature type="compositionally biased region" description="Polar residues" evidence="1">
    <location>
        <begin position="400"/>
        <end position="410"/>
    </location>
</feature>
<feature type="compositionally biased region" description="Low complexity" evidence="1">
    <location>
        <begin position="682"/>
        <end position="693"/>
    </location>
</feature>
<feature type="region of interest" description="Disordered" evidence="1">
    <location>
        <begin position="250"/>
        <end position="328"/>
    </location>
</feature>
<feature type="region of interest" description="Disordered" evidence="1">
    <location>
        <begin position="1"/>
        <end position="23"/>
    </location>
</feature>
<reference evidence="2 3" key="1">
    <citation type="submission" date="2018-08" db="EMBL/GenBank/DDBJ databases">
        <title>Draft genome of the lignicolous fungus Coniochaeta pulveracea.</title>
        <authorList>
            <person name="Borstlap C.J."/>
            <person name="De Witt R.N."/>
            <person name="Botha A."/>
            <person name="Volschenk H."/>
        </authorList>
    </citation>
    <scope>NUCLEOTIDE SEQUENCE [LARGE SCALE GENOMIC DNA]</scope>
    <source>
        <strain evidence="2 3">CAB683</strain>
    </source>
</reference>
<proteinExistence type="predicted"/>